<reference evidence="2 3" key="1">
    <citation type="journal article" date="2015" name="Stand. Genomic Sci.">
        <title>Genomic Encyclopedia of Bacterial and Archaeal Type Strains, Phase III: the genomes of soil and plant-associated and newly described type strains.</title>
        <authorList>
            <person name="Whitman W.B."/>
            <person name="Woyke T."/>
            <person name="Klenk H.P."/>
            <person name="Zhou Y."/>
            <person name="Lilburn T.G."/>
            <person name="Beck B.J."/>
            <person name="De Vos P."/>
            <person name="Vandamme P."/>
            <person name="Eisen J.A."/>
            <person name="Garrity G."/>
            <person name="Hugenholtz P."/>
            <person name="Kyrpides N.C."/>
        </authorList>
    </citation>
    <scope>NUCLEOTIDE SEQUENCE [LARGE SCALE GENOMIC DNA]</scope>
    <source>
        <strain evidence="2 3">ASC-9842</strain>
    </source>
</reference>
<gene>
    <name evidence="2" type="ORF">EV147_2910</name>
</gene>
<accession>A0A4Q7S0B9</accession>
<dbReference type="OrthoDB" id="8951775at2"/>
<evidence type="ECO:0000256" key="1">
    <source>
        <dbReference type="SAM" id="SignalP"/>
    </source>
</evidence>
<dbReference type="AlphaFoldDB" id="A0A4Q7S0B9"/>
<keyword evidence="1" id="KW-0732">Signal</keyword>
<evidence type="ECO:0000313" key="3">
    <source>
        <dbReference type="Proteomes" id="UP000291078"/>
    </source>
</evidence>
<keyword evidence="3" id="KW-1185">Reference proteome</keyword>
<dbReference type="Pfam" id="PF11170">
    <property type="entry name" value="DUF2957"/>
    <property type="match status" value="1"/>
</dbReference>
<protein>
    <submittedName>
        <fullName evidence="2">DUF2957 family protein</fullName>
    </submittedName>
</protein>
<proteinExistence type="predicted"/>
<dbReference type="InterPro" id="IPR021340">
    <property type="entry name" value="DUF2957"/>
</dbReference>
<organism evidence="2 3">
    <name type="scientific">Cupriavidus agavae</name>
    <dbReference type="NCBI Taxonomy" id="1001822"/>
    <lineage>
        <taxon>Bacteria</taxon>
        <taxon>Pseudomonadati</taxon>
        <taxon>Pseudomonadota</taxon>
        <taxon>Betaproteobacteria</taxon>
        <taxon>Burkholderiales</taxon>
        <taxon>Burkholderiaceae</taxon>
        <taxon>Cupriavidus</taxon>
    </lineage>
</organism>
<dbReference type="EMBL" id="SGXM01000003">
    <property type="protein sequence ID" value="RZT38442.1"/>
    <property type="molecule type" value="Genomic_DNA"/>
</dbReference>
<feature type="signal peptide" evidence="1">
    <location>
        <begin position="1"/>
        <end position="29"/>
    </location>
</feature>
<comment type="caution">
    <text evidence="2">The sequence shown here is derived from an EMBL/GenBank/DDBJ whole genome shotgun (WGS) entry which is preliminary data.</text>
</comment>
<feature type="chain" id="PRO_5020514512" evidence="1">
    <location>
        <begin position="30"/>
        <end position="462"/>
    </location>
</feature>
<evidence type="ECO:0000313" key="2">
    <source>
        <dbReference type="EMBL" id="RZT38442.1"/>
    </source>
</evidence>
<name>A0A4Q7S0B9_9BURK</name>
<dbReference type="Proteomes" id="UP000291078">
    <property type="component" value="Unassembled WGS sequence"/>
</dbReference>
<sequence>MDPLNQSALSRSLSSLAGVGLCSLALALAACGGGGEEPGGTPAATNAQQCATNGTCTPSGPTTNAPVAAICPGVLDYSTTYTGGSGAGEFVKIQLDSRQGTYRIQILESAVPKVTNSVSPTRAGVTLTGTMSHPARPLPTEAQNNCAYELKTATASDGVSQAIIDPANPPILFVGNGVAGGGIPGATISYNNPGLGGLGVIPERTFPMYPVIAFAETETDFAKVAGSYNMLAYHLVPSSGELLGGTNFVPATITTVETLNADGTCTAASGTCKSTGQPWKLRGGADGAFESANDNEMQPYPYLYKAALLQDNYSRARGVLIVGKLEGKLVPVLVRVGFAEIDLDPLDFKLRVDDESGIGLLSATTPVTAAMLKGGYIGSGSDFRYTASSLHDNVGALLDPQDASLTPTGAFQMDFTQTRPGQVATVDNSGTPGALISTGPVYAHLFGPAANPTFRVSAVASR</sequence>